<dbReference type="EMBL" id="MCFD01000001">
    <property type="protein sequence ID" value="ORX74852.1"/>
    <property type="molecule type" value="Genomic_DNA"/>
</dbReference>
<protein>
    <recommendedName>
        <fullName evidence="3">F-box domain-containing protein</fullName>
    </recommendedName>
</protein>
<evidence type="ECO:0008006" key="3">
    <source>
        <dbReference type="Google" id="ProtNLM"/>
    </source>
</evidence>
<evidence type="ECO:0000313" key="1">
    <source>
        <dbReference type="EMBL" id="ORX74852.1"/>
    </source>
</evidence>
<dbReference type="AlphaFoldDB" id="A0A1Y1WN12"/>
<proteinExistence type="predicted"/>
<dbReference type="Proteomes" id="UP000193922">
    <property type="component" value="Unassembled WGS sequence"/>
</dbReference>
<reference evidence="1 2" key="1">
    <citation type="submission" date="2016-07" db="EMBL/GenBank/DDBJ databases">
        <title>Pervasive Adenine N6-methylation of Active Genes in Fungi.</title>
        <authorList>
            <consortium name="DOE Joint Genome Institute"/>
            <person name="Mondo S.J."/>
            <person name="Dannebaum R.O."/>
            <person name="Kuo R.C."/>
            <person name="Labutti K."/>
            <person name="Haridas S."/>
            <person name="Kuo A."/>
            <person name="Salamov A."/>
            <person name="Ahrendt S.R."/>
            <person name="Lipzen A."/>
            <person name="Sullivan W."/>
            <person name="Andreopoulos W.B."/>
            <person name="Clum A."/>
            <person name="Lindquist E."/>
            <person name="Daum C."/>
            <person name="Ramamoorthy G.K."/>
            <person name="Gryganskyi A."/>
            <person name="Culley D."/>
            <person name="Magnuson J.K."/>
            <person name="James T.Y."/>
            <person name="O'Malley M.A."/>
            <person name="Stajich J.E."/>
            <person name="Spatafora J.W."/>
            <person name="Visel A."/>
            <person name="Grigoriev I.V."/>
        </authorList>
    </citation>
    <scope>NUCLEOTIDE SEQUENCE [LARGE SCALE GENOMIC DNA]</scope>
    <source>
        <strain evidence="1 2">ATCC 12442</strain>
    </source>
</reference>
<evidence type="ECO:0000313" key="2">
    <source>
        <dbReference type="Proteomes" id="UP000193922"/>
    </source>
</evidence>
<dbReference type="SUPFAM" id="SSF52047">
    <property type="entry name" value="RNI-like"/>
    <property type="match status" value="1"/>
</dbReference>
<organism evidence="1 2">
    <name type="scientific">Linderina pennispora</name>
    <dbReference type="NCBI Taxonomy" id="61395"/>
    <lineage>
        <taxon>Eukaryota</taxon>
        <taxon>Fungi</taxon>
        <taxon>Fungi incertae sedis</taxon>
        <taxon>Zoopagomycota</taxon>
        <taxon>Kickxellomycotina</taxon>
        <taxon>Kickxellomycetes</taxon>
        <taxon>Kickxellales</taxon>
        <taxon>Kickxellaceae</taxon>
        <taxon>Linderina</taxon>
    </lineage>
</organism>
<dbReference type="GeneID" id="63801935"/>
<comment type="caution">
    <text evidence="1">The sequence shown here is derived from an EMBL/GenBank/DDBJ whole genome shotgun (WGS) entry which is preliminary data.</text>
</comment>
<name>A0A1Y1WN12_9FUNG</name>
<dbReference type="RefSeq" id="XP_040748063.1">
    <property type="nucleotide sequence ID" value="XM_040885287.1"/>
</dbReference>
<keyword evidence="2" id="KW-1185">Reference proteome</keyword>
<accession>A0A1Y1WN12</accession>
<sequence length="370" mass="41878">MATGTDTISDMHPLYSLVPRMPLLRTLVSTATIPPELADIDQPLSTLYVCKSIPISTANRPWVVSQAISQSLTSLTMKNFSLRDILFLFRQSSADTTMSAFPNLRLLDLELSVLLHGDGNTDDFDQEHFELPSLTYLRLASDADLCVSFQRRIRYPQLLDLVIELPQRDTTVDFYLCDTPALRLLRVIGDTSRNIPEDPRCCDADLRPLLTICYNLHMLDLRVRRIPLPCLRPVNPSEDQVFVLQRLEIHFPIATEQLAQLLLCLPMLIHLSVAWCEHPRYPELALDSPTISPSLEIISVPSIFGVLDDVPFRRFAELTRHMPVLQTIRAPAMIANMIELAIWRNRRGMKDGALDMPQFNFVDSGAVSDS</sequence>
<gene>
    <name evidence="1" type="ORF">DL89DRAFT_254623</name>
</gene>